<dbReference type="PATRIC" id="fig|324602.8.peg.1109"/>
<dbReference type="RefSeq" id="WP_012256860.1">
    <property type="nucleotide sequence ID" value="NC_010175.1"/>
</dbReference>
<dbReference type="AlphaFoldDB" id="A9WHT6"/>
<evidence type="ECO:0000313" key="11">
    <source>
        <dbReference type="Proteomes" id="UP000002008"/>
    </source>
</evidence>
<dbReference type="GO" id="GO:0005524">
    <property type="term" value="F:ATP binding"/>
    <property type="evidence" value="ECO:0007669"/>
    <property type="project" value="UniProtKB-UniRule"/>
</dbReference>
<dbReference type="GO" id="GO:0006220">
    <property type="term" value="P:pyrimidine nucleotide metabolic process"/>
    <property type="evidence" value="ECO:0007669"/>
    <property type="project" value="UniProtKB-UniRule"/>
</dbReference>
<reference evidence="11" key="1">
    <citation type="journal article" date="2011" name="BMC Genomics">
        <title>Complete genome sequence of the filamentous anoxygenic phototrophic bacterium Chloroflexus aurantiacus.</title>
        <authorList>
            <person name="Tang K.H."/>
            <person name="Barry K."/>
            <person name="Chertkov O."/>
            <person name="Dalin E."/>
            <person name="Han C.S."/>
            <person name="Hauser L.J."/>
            <person name="Honchak B.M."/>
            <person name="Karbach L.E."/>
            <person name="Land M.L."/>
            <person name="Lapidus A."/>
            <person name="Larimer F.W."/>
            <person name="Mikhailova N."/>
            <person name="Pitluck S."/>
            <person name="Pierson B.K."/>
            <person name="Blankenship R.E."/>
        </authorList>
    </citation>
    <scope>NUCLEOTIDE SEQUENCE [LARGE SCALE GENOMIC DNA]</scope>
    <source>
        <strain evidence="11">ATCC 29366 / DSM 635 / J-10-fl</strain>
    </source>
</reference>
<feature type="binding site" evidence="8">
    <location>
        <begin position="11"/>
        <end position="19"/>
    </location>
    <ligand>
        <name>ATP</name>
        <dbReference type="ChEBI" id="CHEBI:30616"/>
    </ligand>
</feature>
<comment type="similarity">
    <text evidence="1 8">Belongs to the cytidylate kinase family. Type 1 subfamily.</text>
</comment>
<comment type="catalytic activity">
    <reaction evidence="7 8">
        <text>CMP + ATP = CDP + ADP</text>
        <dbReference type="Rhea" id="RHEA:11600"/>
        <dbReference type="ChEBI" id="CHEBI:30616"/>
        <dbReference type="ChEBI" id="CHEBI:58069"/>
        <dbReference type="ChEBI" id="CHEBI:60377"/>
        <dbReference type="ChEBI" id="CHEBI:456216"/>
        <dbReference type="EC" id="2.7.4.25"/>
    </reaction>
</comment>
<dbReference type="HAMAP" id="MF_00238">
    <property type="entry name" value="Cytidyl_kinase_type1"/>
    <property type="match status" value="1"/>
</dbReference>
<dbReference type="eggNOG" id="COG0283">
    <property type="taxonomic scope" value="Bacteria"/>
</dbReference>
<gene>
    <name evidence="8" type="primary">cmk</name>
    <name evidence="10" type="ordered locus">Caur_0972</name>
</gene>
<evidence type="ECO:0000256" key="7">
    <source>
        <dbReference type="ARBA" id="ARBA00048478"/>
    </source>
</evidence>
<dbReference type="STRING" id="324602.Caur_0972"/>
<comment type="subcellular location">
    <subcellularLocation>
        <location evidence="8">Cytoplasm</location>
    </subcellularLocation>
</comment>
<dbReference type="EC" id="2.7.4.25" evidence="8"/>
<dbReference type="KEGG" id="cau:Caur_0972"/>
<evidence type="ECO:0000256" key="2">
    <source>
        <dbReference type="ARBA" id="ARBA00022679"/>
    </source>
</evidence>
<evidence type="ECO:0000256" key="5">
    <source>
        <dbReference type="ARBA" id="ARBA00022840"/>
    </source>
</evidence>
<keyword evidence="5 8" id="KW-0067">ATP-binding</keyword>
<dbReference type="Gene3D" id="3.40.50.300">
    <property type="entry name" value="P-loop containing nucleotide triphosphate hydrolases"/>
    <property type="match status" value="1"/>
</dbReference>
<keyword evidence="3 8" id="KW-0547">Nucleotide-binding</keyword>
<feature type="domain" description="Cytidylate kinase" evidence="9">
    <location>
        <begin position="7"/>
        <end position="219"/>
    </location>
</feature>
<dbReference type="InParanoid" id="A9WHT6"/>
<proteinExistence type="inferred from homology"/>
<dbReference type="SUPFAM" id="SSF52540">
    <property type="entry name" value="P-loop containing nucleoside triphosphate hydrolases"/>
    <property type="match status" value="1"/>
</dbReference>
<evidence type="ECO:0000256" key="8">
    <source>
        <dbReference type="HAMAP-Rule" id="MF_00238"/>
    </source>
</evidence>
<keyword evidence="11" id="KW-1185">Reference proteome</keyword>
<organism evidence="10 11">
    <name type="scientific">Chloroflexus aurantiacus (strain ATCC 29366 / DSM 635 / J-10-fl)</name>
    <dbReference type="NCBI Taxonomy" id="324602"/>
    <lineage>
        <taxon>Bacteria</taxon>
        <taxon>Bacillati</taxon>
        <taxon>Chloroflexota</taxon>
        <taxon>Chloroflexia</taxon>
        <taxon>Chloroflexales</taxon>
        <taxon>Chloroflexineae</taxon>
        <taxon>Chloroflexaceae</taxon>
        <taxon>Chloroflexus</taxon>
    </lineage>
</organism>
<accession>A9WHT6</accession>
<evidence type="ECO:0000313" key="10">
    <source>
        <dbReference type="EMBL" id="ABY34204.1"/>
    </source>
</evidence>
<comment type="catalytic activity">
    <reaction evidence="6 8">
        <text>dCMP + ATP = dCDP + ADP</text>
        <dbReference type="Rhea" id="RHEA:25094"/>
        <dbReference type="ChEBI" id="CHEBI:30616"/>
        <dbReference type="ChEBI" id="CHEBI:57566"/>
        <dbReference type="ChEBI" id="CHEBI:58593"/>
        <dbReference type="ChEBI" id="CHEBI:456216"/>
        <dbReference type="EC" id="2.7.4.25"/>
    </reaction>
</comment>
<keyword evidence="8" id="KW-0963">Cytoplasm</keyword>
<dbReference type="NCBIfam" id="TIGR00017">
    <property type="entry name" value="cmk"/>
    <property type="match status" value="1"/>
</dbReference>
<dbReference type="InterPro" id="IPR003136">
    <property type="entry name" value="Cytidylate_kin"/>
</dbReference>
<dbReference type="EMBL" id="CP000909">
    <property type="protein sequence ID" value="ABY34204.1"/>
    <property type="molecule type" value="Genomic_DNA"/>
</dbReference>
<dbReference type="EnsemblBacteria" id="ABY34204">
    <property type="protein sequence ID" value="ABY34204"/>
    <property type="gene ID" value="Caur_0972"/>
</dbReference>
<protein>
    <recommendedName>
        <fullName evidence="8">Cytidylate kinase</fullName>
        <shortName evidence="8">CK</shortName>
        <ecNumber evidence="8">2.7.4.25</ecNumber>
    </recommendedName>
    <alternativeName>
        <fullName evidence="8">Cytidine monophosphate kinase</fullName>
        <shortName evidence="8">CMP kinase</shortName>
    </alternativeName>
</protein>
<evidence type="ECO:0000256" key="1">
    <source>
        <dbReference type="ARBA" id="ARBA00009427"/>
    </source>
</evidence>
<dbReference type="HOGENOM" id="CLU_079959_0_2_0"/>
<dbReference type="Proteomes" id="UP000002008">
    <property type="component" value="Chromosome"/>
</dbReference>
<sequence length="237" mass="25913">MRIPRTIAIDGQSAAGKSTLGALLAAELGYLYFDTGVMYRALALAALRAGIDPDDEAALTALAHRLTIDVTAPTVTDGRQYTVLIDGEDVTWAIRDPDVERIVSRTARFPAVRREMIRQQQAIGRRGRVVMVGRDIGTVVMPDADLKIYLQASLTERARRRLAELRSRNIEMSLEQVAAALAERDALDAHVAQPADDAIILVNDGLTPAEEVAWVLQQFANGDQPLAQEINRCKSTP</sequence>
<evidence type="ECO:0000256" key="3">
    <source>
        <dbReference type="ARBA" id="ARBA00022741"/>
    </source>
</evidence>
<evidence type="ECO:0000259" key="9">
    <source>
        <dbReference type="Pfam" id="PF02224"/>
    </source>
</evidence>
<keyword evidence="4 8" id="KW-0418">Kinase</keyword>
<dbReference type="FunCoup" id="A9WHT6">
    <property type="interactions" value="246"/>
</dbReference>
<dbReference type="GO" id="GO:0005829">
    <property type="term" value="C:cytosol"/>
    <property type="evidence" value="ECO:0000318"/>
    <property type="project" value="GO_Central"/>
</dbReference>
<dbReference type="CDD" id="cd02020">
    <property type="entry name" value="CMPK"/>
    <property type="match status" value="1"/>
</dbReference>
<name>A9WHT6_CHLAA</name>
<evidence type="ECO:0000256" key="6">
    <source>
        <dbReference type="ARBA" id="ARBA00047615"/>
    </source>
</evidence>
<keyword evidence="2 8" id="KW-0808">Transferase</keyword>
<dbReference type="InterPro" id="IPR011994">
    <property type="entry name" value="Cytidylate_kinase_dom"/>
</dbReference>
<dbReference type="GO" id="GO:0015949">
    <property type="term" value="P:nucleobase-containing small molecule interconversion"/>
    <property type="evidence" value="ECO:0000318"/>
    <property type="project" value="GO_Central"/>
</dbReference>
<dbReference type="GO" id="GO:0036431">
    <property type="term" value="F:dCMP kinase activity"/>
    <property type="evidence" value="ECO:0007669"/>
    <property type="project" value="InterPro"/>
</dbReference>
<dbReference type="InterPro" id="IPR027417">
    <property type="entry name" value="P-loop_NTPase"/>
</dbReference>
<dbReference type="Pfam" id="PF02224">
    <property type="entry name" value="Cytidylate_kin"/>
    <property type="match status" value="1"/>
</dbReference>
<evidence type="ECO:0000256" key="4">
    <source>
        <dbReference type="ARBA" id="ARBA00022777"/>
    </source>
</evidence>
<dbReference type="GO" id="GO:0036430">
    <property type="term" value="F:CMP kinase activity"/>
    <property type="evidence" value="ECO:0007669"/>
    <property type="project" value="RHEA"/>
</dbReference>